<dbReference type="Gene3D" id="1.20.1250.20">
    <property type="entry name" value="MFS general substrate transporter like domains"/>
    <property type="match status" value="1"/>
</dbReference>
<feature type="transmembrane region" description="Helical" evidence="7">
    <location>
        <begin position="153"/>
        <end position="175"/>
    </location>
</feature>
<accession>A0ABN2VUT6</accession>
<dbReference type="PROSITE" id="PS50850">
    <property type="entry name" value="MFS"/>
    <property type="match status" value="1"/>
</dbReference>
<evidence type="ECO:0000256" key="7">
    <source>
        <dbReference type="SAM" id="Phobius"/>
    </source>
</evidence>
<evidence type="ECO:0000313" key="9">
    <source>
        <dbReference type="EMBL" id="GAA2069442.1"/>
    </source>
</evidence>
<keyword evidence="2" id="KW-0813">Transport</keyword>
<keyword evidence="5 7" id="KW-0472">Membrane</keyword>
<comment type="caution">
    <text evidence="9">The sequence shown here is derived from an EMBL/GenBank/DDBJ whole genome shotgun (WGS) entry which is preliminary data.</text>
</comment>
<keyword evidence="6" id="KW-0046">Antibiotic resistance</keyword>
<dbReference type="PANTHER" id="PTHR42718">
    <property type="entry name" value="MAJOR FACILITATOR SUPERFAMILY MULTIDRUG TRANSPORTER MFSC"/>
    <property type="match status" value="1"/>
</dbReference>
<evidence type="ECO:0000256" key="2">
    <source>
        <dbReference type="ARBA" id="ARBA00022448"/>
    </source>
</evidence>
<gene>
    <name evidence="9" type="ORF">GCM10009801_19110</name>
</gene>
<feature type="transmembrane region" description="Helical" evidence="7">
    <location>
        <begin position="288"/>
        <end position="309"/>
    </location>
</feature>
<feature type="transmembrane region" description="Helical" evidence="7">
    <location>
        <begin position="255"/>
        <end position="276"/>
    </location>
</feature>
<comment type="subcellular location">
    <subcellularLocation>
        <location evidence="1">Cell membrane</location>
        <topology evidence="1">Multi-pass membrane protein</topology>
    </subcellularLocation>
</comment>
<dbReference type="InterPro" id="IPR011701">
    <property type="entry name" value="MFS"/>
</dbReference>
<feature type="transmembrane region" description="Helical" evidence="7">
    <location>
        <begin position="40"/>
        <end position="60"/>
    </location>
</feature>
<keyword evidence="3 7" id="KW-0812">Transmembrane</keyword>
<feature type="transmembrane region" description="Helical" evidence="7">
    <location>
        <begin position="321"/>
        <end position="339"/>
    </location>
</feature>
<evidence type="ECO:0000256" key="1">
    <source>
        <dbReference type="ARBA" id="ARBA00004651"/>
    </source>
</evidence>
<feature type="transmembrane region" description="Helical" evidence="7">
    <location>
        <begin position="67"/>
        <end position="85"/>
    </location>
</feature>
<evidence type="ECO:0000256" key="6">
    <source>
        <dbReference type="ARBA" id="ARBA00023251"/>
    </source>
</evidence>
<protein>
    <recommendedName>
        <fullName evidence="8">Major facilitator superfamily (MFS) profile domain-containing protein</fullName>
    </recommendedName>
</protein>
<dbReference type="InterPro" id="IPR020846">
    <property type="entry name" value="MFS_dom"/>
</dbReference>
<reference evidence="9 10" key="1">
    <citation type="journal article" date="2019" name="Int. J. Syst. Evol. Microbiol.">
        <title>The Global Catalogue of Microorganisms (GCM) 10K type strain sequencing project: providing services to taxonomists for standard genome sequencing and annotation.</title>
        <authorList>
            <consortium name="The Broad Institute Genomics Platform"/>
            <consortium name="The Broad Institute Genome Sequencing Center for Infectious Disease"/>
            <person name="Wu L."/>
            <person name="Ma J."/>
        </authorList>
    </citation>
    <scope>NUCLEOTIDE SEQUENCE [LARGE SCALE GENOMIC DNA]</scope>
    <source>
        <strain evidence="9 10">JCM 15478</strain>
    </source>
</reference>
<feature type="transmembrane region" description="Helical" evidence="7">
    <location>
        <begin position="345"/>
        <end position="367"/>
    </location>
</feature>
<keyword evidence="10" id="KW-1185">Reference proteome</keyword>
<feature type="domain" description="Major facilitator superfamily (MFS) profile" evidence="8">
    <location>
        <begin position="2"/>
        <end position="488"/>
    </location>
</feature>
<name>A0ABN2VUT6_9ACTN</name>
<evidence type="ECO:0000256" key="3">
    <source>
        <dbReference type="ARBA" id="ARBA00022692"/>
    </source>
</evidence>
<dbReference type="PANTHER" id="PTHR42718:SF9">
    <property type="entry name" value="MAJOR FACILITATOR SUPERFAMILY MULTIDRUG TRANSPORTER MFSC"/>
    <property type="match status" value="1"/>
</dbReference>
<evidence type="ECO:0000259" key="8">
    <source>
        <dbReference type="PROSITE" id="PS50850"/>
    </source>
</evidence>
<dbReference type="Pfam" id="PF07690">
    <property type="entry name" value="MFS_1"/>
    <property type="match status" value="1"/>
</dbReference>
<evidence type="ECO:0000256" key="4">
    <source>
        <dbReference type="ARBA" id="ARBA00022989"/>
    </source>
</evidence>
<evidence type="ECO:0000313" key="10">
    <source>
        <dbReference type="Proteomes" id="UP001500016"/>
    </source>
</evidence>
<sequence length="492" mass="48724">MGLAVLTTALVLIGLDVTVVTIALPTLATAVGASTSDLQWTTNAFTLPFAALLFPSSAWGNGGSKRLLLAGLGLFAAGSALALPADSAVELIGARALMGTGAGLAVPQALALAPGTVAPGEGNRASAVASTGFALGLPLGPLAGGWLLQAFGWQAVFAVNALVGACVLAGAALAVPAAAAEPVDAPVDLRGAVLALAGTSALAFGLTEAPALGWSHPLTLLALSTGALLLCALAARTRRRLAAADGWTRRRCSGFVWATAALSFVTLILLALLFVLPPYLQHVQGYDAWATGVRLLPMMAGLAAGAAVADRCAARFETRRTVGGGLLLCSFGLLWIGQLHGDSPYAAAAGALTAAGFALGLTLSTALRALTAALPPGGAPGGNALADACRQMGAALGIALLGGALNASYRGELRRDTPPDLTAEAAGAGRGIAEAVRTAATLPARQGEDLTALAHHAFVTGMATTARIGAGATAVMAVLLMVRMPSTPPGPA</sequence>
<proteinExistence type="predicted"/>
<feature type="transmembrane region" description="Helical" evidence="7">
    <location>
        <begin position="218"/>
        <end position="235"/>
    </location>
</feature>
<dbReference type="InterPro" id="IPR036259">
    <property type="entry name" value="MFS_trans_sf"/>
</dbReference>
<evidence type="ECO:0000256" key="5">
    <source>
        <dbReference type="ARBA" id="ARBA00023136"/>
    </source>
</evidence>
<dbReference type="EMBL" id="BAAAPE010000005">
    <property type="protein sequence ID" value="GAA2069442.1"/>
    <property type="molecule type" value="Genomic_DNA"/>
</dbReference>
<keyword evidence="4 7" id="KW-1133">Transmembrane helix</keyword>
<feature type="transmembrane region" description="Helical" evidence="7">
    <location>
        <begin position="125"/>
        <end position="147"/>
    </location>
</feature>
<organism evidence="9 10">
    <name type="scientific">Streptomyces albiaxialis</name>
    <dbReference type="NCBI Taxonomy" id="329523"/>
    <lineage>
        <taxon>Bacteria</taxon>
        <taxon>Bacillati</taxon>
        <taxon>Actinomycetota</taxon>
        <taxon>Actinomycetes</taxon>
        <taxon>Kitasatosporales</taxon>
        <taxon>Streptomycetaceae</taxon>
        <taxon>Streptomyces</taxon>
    </lineage>
</organism>
<dbReference type="SUPFAM" id="SSF103473">
    <property type="entry name" value="MFS general substrate transporter"/>
    <property type="match status" value="1"/>
</dbReference>
<dbReference type="Gene3D" id="1.20.1720.10">
    <property type="entry name" value="Multidrug resistance protein D"/>
    <property type="match status" value="1"/>
</dbReference>
<dbReference type="Proteomes" id="UP001500016">
    <property type="component" value="Unassembled WGS sequence"/>
</dbReference>